<protein>
    <recommendedName>
        <fullName evidence="1">Alkyl hydroperoxide reductase subunit C/ Thiol specific antioxidant domain-containing protein</fullName>
    </recommendedName>
</protein>
<name>A0A0F9C6L2_9ZZZZ</name>
<organism evidence="2">
    <name type="scientific">marine sediment metagenome</name>
    <dbReference type="NCBI Taxonomy" id="412755"/>
    <lineage>
        <taxon>unclassified sequences</taxon>
        <taxon>metagenomes</taxon>
        <taxon>ecological metagenomes</taxon>
    </lineage>
</organism>
<dbReference type="Gene3D" id="3.40.30.10">
    <property type="entry name" value="Glutaredoxin"/>
    <property type="match status" value="1"/>
</dbReference>
<accession>A0A0F9C6L2</accession>
<evidence type="ECO:0000259" key="1">
    <source>
        <dbReference type="Pfam" id="PF00578"/>
    </source>
</evidence>
<dbReference type="InterPro" id="IPR017937">
    <property type="entry name" value="Thioredoxin_CS"/>
</dbReference>
<evidence type="ECO:0000313" key="2">
    <source>
        <dbReference type="EMBL" id="KKK98094.1"/>
    </source>
</evidence>
<dbReference type="AlphaFoldDB" id="A0A0F9C6L2"/>
<sequence length="108" mass="12469">MTKKFKTIVNTFSLVLILFFLNPVIFEDRAVGNTDYMEALSMFVLDERPKAKNFILRDLNGNQVSLEDHLGKIVFLNFWTTWCPPCREGRLIFKNPGNRGSALKNDLN</sequence>
<dbReference type="Pfam" id="PF00578">
    <property type="entry name" value="AhpC-TSA"/>
    <property type="match status" value="1"/>
</dbReference>
<dbReference type="InterPro" id="IPR000866">
    <property type="entry name" value="AhpC/TSA"/>
</dbReference>
<dbReference type="GO" id="GO:0016209">
    <property type="term" value="F:antioxidant activity"/>
    <property type="evidence" value="ECO:0007669"/>
    <property type="project" value="InterPro"/>
</dbReference>
<gene>
    <name evidence="2" type="ORF">LCGC14_2646180</name>
</gene>
<dbReference type="SUPFAM" id="SSF52833">
    <property type="entry name" value="Thioredoxin-like"/>
    <property type="match status" value="1"/>
</dbReference>
<dbReference type="CDD" id="cd02966">
    <property type="entry name" value="TlpA_like_family"/>
    <property type="match status" value="1"/>
</dbReference>
<dbReference type="GO" id="GO:0016491">
    <property type="term" value="F:oxidoreductase activity"/>
    <property type="evidence" value="ECO:0007669"/>
    <property type="project" value="InterPro"/>
</dbReference>
<dbReference type="InterPro" id="IPR036249">
    <property type="entry name" value="Thioredoxin-like_sf"/>
</dbReference>
<reference evidence="2" key="1">
    <citation type="journal article" date="2015" name="Nature">
        <title>Complex archaea that bridge the gap between prokaryotes and eukaryotes.</title>
        <authorList>
            <person name="Spang A."/>
            <person name="Saw J.H."/>
            <person name="Jorgensen S.L."/>
            <person name="Zaremba-Niedzwiedzka K."/>
            <person name="Martijn J."/>
            <person name="Lind A.E."/>
            <person name="van Eijk R."/>
            <person name="Schleper C."/>
            <person name="Guy L."/>
            <person name="Ettema T.J."/>
        </authorList>
    </citation>
    <scope>NUCLEOTIDE SEQUENCE</scope>
</reference>
<dbReference type="EMBL" id="LAZR01045766">
    <property type="protein sequence ID" value="KKK98094.1"/>
    <property type="molecule type" value="Genomic_DNA"/>
</dbReference>
<dbReference type="PROSITE" id="PS00194">
    <property type="entry name" value="THIOREDOXIN_1"/>
    <property type="match status" value="1"/>
</dbReference>
<comment type="caution">
    <text evidence="2">The sequence shown here is derived from an EMBL/GenBank/DDBJ whole genome shotgun (WGS) entry which is preliminary data.</text>
</comment>
<proteinExistence type="predicted"/>
<feature type="domain" description="Alkyl hydroperoxide reductase subunit C/ Thiol specific antioxidant" evidence="1">
    <location>
        <begin position="50"/>
        <end position="88"/>
    </location>
</feature>